<feature type="compositionally biased region" description="Basic residues" evidence="1">
    <location>
        <begin position="77"/>
        <end position="94"/>
    </location>
</feature>
<feature type="compositionally biased region" description="Basic residues" evidence="1">
    <location>
        <begin position="516"/>
        <end position="538"/>
    </location>
</feature>
<feature type="compositionally biased region" description="Basic residues" evidence="1">
    <location>
        <begin position="658"/>
        <end position="715"/>
    </location>
</feature>
<feature type="compositionally biased region" description="Basic residues" evidence="1">
    <location>
        <begin position="605"/>
        <end position="621"/>
    </location>
</feature>
<feature type="compositionally biased region" description="Basic residues" evidence="1">
    <location>
        <begin position="395"/>
        <end position="408"/>
    </location>
</feature>
<protein>
    <submittedName>
        <fullName evidence="2">Phosphoribosylformylglycinamidine synthase, synthetase subunit</fullName>
        <ecNumber evidence="2">6.3.5.3</ecNumber>
    </submittedName>
</protein>
<gene>
    <name evidence="2" type="ORF">AVDCRST_MAG04-3318</name>
</gene>
<feature type="compositionally biased region" description="Basic residues" evidence="1">
    <location>
        <begin position="474"/>
        <end position="494"/>
    </location>
</feature>
<feature type="compositionally biased region" description="Basic residues" evidence="1">
    <location>
        <begin position="209"/>
        <end position="236"/>
    </location>
</feature>
<dbReference type="EMBL" id="CADCTL010000242">
    <property type="protein sequence ID" value="CAA9274137.1"/>
    <property type="molecule type" value="Genomic_DNA"/>
</dbReference>
<feature type="compositionally biased region" description="Basic residues" evidence="1">
    <location>
        <begin position="634"/>
        <end position="647"/>
    </location>
</feature>
<feature type="compositionally biased region" description="Low complexity" evidence="1">
    <location>
        <begin position="412"/>
        <end position="431"/>
    </location>
</feature>
<feature type="compositionally biased region" description="Basic residues" evidence="1">
    <location>
        <begin position="267"/>
        <end position="283"/>
    </location>
</feature>
<feature type="compositionally biased region" description="Basic residues" evidence="1">
    <location>
        <begin position="291"/>
        <end position="310"/>
    </location>
</feature>
<dbReference type="AlphaFoldDB" id="A0A6J4JB09"/>
<feature type="compositionally biased region" description="Basic residues" evidence="1">
    <location>
        <begin position="1"/>
        <end position="23"/>
    </location>
</feature>
<feature type="compositionally biased region" description="Basic residues" evidence="1">
    <location>
        <begin position="441"/>
        <end position="451"/>
    </location>
</feature>
<feature type="compositionally biased region" description="Basic and acidic residues" evidence="1">
    <location>
        <begin position="495"/>
        <end position="515"/>
    </location>
</feature>
<dbReference type="GO" id="GO:0004642">
    <property type="term" value="F:phosphoribosylformylglycinamidine synthase activity"/>
    <property type="evidence" value="ECO:0007669"/>
    <property type="project" value="UniProtKB-EC"/>
</dbReference>
<name>A0A6J4JB09_9PROT</name>
<keyword evidence="2" id="KW-0436">Ligase</keyword>
<feature type="compositionally biased region" description="Basic residues" evidence="1">
    <location>
        <begin position="32"/>
        <end position="47"/>
    </location>
</feature>
<feature type="compositionally biased region" description="Basic and acidic residues" evidence="1">
    <location>
        <begin position="246"/>
        <end position="257"/>
    </location>
</feature>
<feature type="compositionally biased region" description="Basic residues" evidence="1">
    <location>
        <begin position="352"/>
        <end position="376"/>
    </location>
</feature>
<proteinExistence type="predicted"/>
<sequence length="745" mass="87301">GRRSRTRPAPPRRTRRRTRRRIRPQAGGARARPGHPRPPTHPHRTRRVQRDVVGALLVQILPRLAARAADEGALGHPRPRRERRRHRHRRRPRRRLQDGVAQPPELHRALPRRRHRRRRHPARRVHHGRPPRSQPERAPLRLARQPPHQAHSGRRGARHRRLRQLRRRPHGRRRGELPPGLRRQPARQRHDRRHSPRGPHLHRESDRRRQPRGLRRQQNRPRRHPRRHHGERRIQRRLGGETPYGPDRRPVHREAPDRGLPGADGNRRHRRHPGHGRRRPHLLLRRDGRQGRHGHRTRPRRRAPARNRHERLRDDALGVAGAHADGAPPRPRGRSGAHLPQMGTGLRGDRPPHRHRPHRPPPQRHDRGRHSPRAPRIRSAPVPPPHRRNAEATGARRRHGFRPGRHRACAAPLGRQPRPLLPPLDLGPVRQHGGRPDRQPPRRRRRSRGPHRGPQPRTRPHHRRHPALLPGRPRDRRRPGRGRGLAQHHRRRRPPARDHGQHELRQPRAPGDHGPVRRLHPRHGRRLHGARLPRRVRQRLPLQRDARPGRRSPRHSPHPRHRRRRRAGGRGASGRPRPARRHGLGADRQDRGLAWPIPLAARDRRPGRRRPAARGPRRRAPERRFCPNADPRAHRPRLPRLLRRRPARGLGRDGDGVRHRRHPSPRPGRRPGTRPLVRRRPSPLHPRRPRRLAPARSRQRRRHSRRPPRAIRRRGLGSVRRPVHIGPEPAGRPRGDPAGPDGGGV</sequence>
<feature type="compositionally biased region" description="Basic residues" evidence="1">
    <location>
        <begin position="549"/>
        <end position="568"/>
    </location>
</feature>
<feature type="region of interest" description="Disordered" evidence="1">
    <location>
        <begin position="69"/>
        <end position="745"/>
    </location>
</feature>
<organism evidence="2">
    <name type="scientific">uncultured Acetobacteraceae bacterium</name>
    <dbReference type="NCBI Taxonomy" id="169975"/>
    <lineage>
        <taxon>Bacteria</taxon>
        <taxon>Pseudomonadati</taxon>
        <taxon>Pseudomonadota</taxon>
        <taxon>Alphaproteobacteria</taxon>
        <taxon>Acetobacterales</taxon>
        <taxon>Acetobacteraceae</taxon>
        <taxon>environmental samples</taxon>
    </lineage>
</organism>
<evidence type="ECO:0000313" key="2">
    <source>
        <dbReference type="EMBL" id="CAA9274137.1"/>
    </source>
</evidence>
<feature type="compositionally biased region" description="Basic residues" evidence="1">
    <location>
        <begin position="109"/>
        <end position="130"/>
    </location>
</feature>
<reference evidence="2" key="1">
    <citation type="submission" date="2020-02" db="EMBL/GenBank/DDBJ databases">
        <authorList>
            <person name="Meier V. D."/>
        </authorList>
    </citation>
    <scope>NUCLEOTIDE SEQUENCE</scope>
    <source>
        <strain evidence="2">AVDCRST_MAG04</strain>
    </source>
</reference>
<feature type="compositionally biased region" description="Basic residues" evidence="1">
    <location>
        <begin position="184"/>
        <end position="200"/>
    </location>
</feature>
<evidence type="ECO:0000256" key="1">
    <source>
        <dbReference type="SAM" id="MobiDB-lite"/>
    </source>
</evidence>
<feature type="compositionally biased region" description="Basic residues" evidence="1">
    <location>
        <begin position="151"/>
        <end position="173"/>
    </location>
</feature>
<feature type="region of interest" description="Disordered" evidence="1">
    <location>
        <begin position="1"/>
        <end position="49"/>
    </location>
</feature>
<accession>A0A6J4JB09</accession>
<dbReference type="EC" id="6.3.5.3" evidence="2"/>
<feature type="non-terminal residue" evidence="2">
    <location>
        <position position="1"/>
    </location>
</feature>
<feature type="non-terminal residue" evidence="2">
    <location>
        <position position="745"/>
    </location>
</feature>